<proteinExistence type="predicted"/>
<evidence type="ECO:0000313" key="2">
    <source>
        <dbReference type="Proteomes" id="UP000245829"/>
    </source>
</evidence>
<name>A0A2S2KQG7_9ARCH</name>
<organism evidence="1 2">
    <name type="scientific">Nitrosopumilus zosterae</name>
    <dbReference type="NCBI Taxonomy" id="718286"/>
    <lineage>
        <taxon>Archaea</taxon>
        <taxon>Nitrososphaerota</taxon>
        <taxon>Nitrososphaeria</taxon>
        <taxon>Nitrosopumilales</taxon>
        <taxon>Nitrosopumilaceae</taxon>
        <taxon>Nitrosopumilus</taxon>
    </lineage>
</organism>
<comment type="caution">
    <text evidence="1">The sequence shown here is derived from an EMBL/GenBank/DDBJ whole genome shotgun (WGS) entry which is preliminary data.</text>
</comment>
<sequence>MVNQIENRMLFHDEELDEQDLQKFFEKLDSTTVEQIKRLYEKND</sequence>
<reference evidence="1 2" key="1">
    <citation type="submission" date="2018-05" db="EMBL/GenBank/DDBJ databases">
        <title>genome sequencing of Nitrosopumilus sp. NM25.</title>
        <authorList>
            <person name="Mori K."/>
            <person name="Nakagawa T."/>
        </authorList>
    </citation>
    <scope>NUCLEOTIDE SEQUENCE [LARGE SCALE GENOMIC DNA]</scope>
    <source>
        <strain evidence="1 2">NM25</strain>
    </source>
</reference>
<dbReference type="GeneID" id="76210057"/>
<gene>
    <name evidence="1" type="ORF">NZNM25_06970</name>
</gene>
<dbReference type="EMBL" id="BGKI01000002">
    <property type="protein sequence ID" value="GBH33906.1"/>
    <property type="molecule type" value="Genomic_DNA"/>
</dbReference>
<dbReference type="AlphaFoldDB" id="A0A2S2KQG7"/>
<dbReference type="Proteomes" id="UP000245829">
    <property type="component" value="Unassembled WGS sequence"/>
</dbReference>
<dbReference type="RefSeq" id="WP_263970058.1">
    <property type="nucleotide sequence ID" value="NZ_AP026695.1"/>
</dbReference>
<protein>
    <submittedName>
        <fullName evidence="1">Uncharacterized protein</fullName>
    </submittedName>
</protein>
<evidence type="ECO:0000313" key="1">
    <source>
        <dbReference type="EMBL" id="GBH33906.1"/>
    </source>
</evidence>
<accession>A0A2S2KQG7</accession>
<keyword evidence="2" id="KW-1185">Reference proteome</keyword>